<dbReference type="AlphaFoldDB" id="A0AAW9QKD4"/>
<gene>
    <name evidence="2" type="ORF">V4F39_14210</name>
</gene>
<feature type="chain" id="PRO_5043835824" evidence="1">
    <location>
        <begin position="23"/>
        <end position="129"/>
    </location>
</feature>
<evidence type="ECO:0000313" key="3">
    <source>
        <dbReference type="Proteomes" id="UP001336250"/>
    </source>
</evidence>
<proteinExistence type="predicted"/>
<dbReference type="InterPro" id="IPR014508">
    <property type="entry name" value="UCP020555_TPR-like"/>
</dbReference>
<keyword evidence="3" id="KW-1185">Reference proteome</keyword>
<name>A0AAW9QKD4_9BURK</name>
<dbReference type="PIRSF" id="PIRSF020555">
    <property type="entry name" value="UCP020555"/>
    <property type="match status" value="1"/>
</dbReference>
<dbReference type="Pfam" id="PF16068">
    <property type="entry name" value="DUF4810"/>
    <property type="match status" value="1"/>
</dbReference>
<dbReference type="EMBL" id="JAZIBG010000028">
    <property type="protein sequence ID" value="MEF7615070.1"/>
    <property type="molecule type" value="Genomic_DNA"/>
</dbReference>
<evidence type="ECO:0000313" key="2">
    <source>
        <dbReference type="EMBL" id="MEF7615070.1"/>
    </source>
</evidence>
<keyword evidence="1" id="KW-0732">Signal</keyword>
<sequence length="129" mass="14118">MNGLHLRAAARLAGLVVLTALATGCAQQPKPLYHWGGYQTNLYEYFKADGRTPAEQMQRMEAEADRAGASGAVLPPGFRAHMGLLSLKLGRDGEARGYFEAEKRAFPESTAFVDSMLRRMDAKKTEPST</sequence>
<protein>
    <submittedName>
        <fullName evidence="2">DUF4810 domain-containing protein</fullName>
    </submittedName>
</protein>
<comment type="caution">
    <text evidence="2">The sequence shown here is derived from an EMBL/GenBank/DDBJ whole genome shotgun (WGS) entry which is preliminary data.</text>
</comment>
<accession>A0AAW9QKD4</accession>
<evidence type="ECO:0000256" key="1">
    <source>
        <dbReference type="SAM" id="SignalP"/>
    </source>
</evidence>
<reference evidence="2 3" key="1">
    <citation type="submission" date="2024-02" db="EMBL/GenBank/DDBJ databases">
        <title>Genome sequence of Aquincola sp. MAHUQ-54.</title>
        <authorList>
            <person name="Huq M.A."/>
        </authorList>
    </citation>
    <scope>NUCLEOTIDE SEQUENCE [LARGE SCALE GENOMIC DNA]</scope>
    <source>
        <strain evidence="2 3">MAHUQ-54</strain>
    </source>
</reference>
<dbReference type="Proteomes" id="UP001336250">
    <property type="component" value="Unassembled WGS sequence"/>
</dbReference>
<feature type="signal peptide" evidence="1">
    <location>
        <begin position="1"/>
        <end position="22"/>
    </location>
</feature>
<organism evidence="2 3">
    <name type="scientific">Aquincola agrisoli</name>
    <dbReference type="NCBI Taxonomy" id="3119538"/>
    <lineage>
        <taxon>Bacteria</taxon>
        <taxon>Pseudomonadati</taxon>
        <taxon>Pseudomonadota</taxon>
        <taxon>Betaproteobacteria</taxon>
        <taxon>Burkholderiales</taxon>
        <taxon>Sphaerotilaceae</taxon>
        <taxon>Aquincola</taxon>
    </lineage>
</organism>
<dbReference type="PROSITE" id="PS51257">
    <property type="entry name" value="PROKAR_LIPOPROTEIN"/>
    <property type="match status" value="1"/>
</dbReference>
<dbReference type="RefSeq" id="WP_332290178.1">
    <property type="nucleotide sequence ID" value="NZ_JAZIBG010000028.1"/>
</dbReference>